<evidence type="ECO:0000313" key="2">
    <source>
        <dbReference type="Proteomes" id="UP000199036"/>
    </source>
</evidence>
<dbReference type="InterPro" id="IPR007298">
    <property type="entry name" value="Cu-R_lipoprotein_NlpE"/>
</dbReference>
<keyword evidence="2" id="KW-1185">Reference proteome</keyword>
<dbReference type="STRING" id="913024.SAMN05421741_103173"/>
<dbReference type="RefSeq" id="WP_091519382.1">
    <property type="nucleotide sequence ID" value="NZ_FOVI01000003.1"/>
</dbReference>
<accession>A0A1I4XXM7</accession>
<dbReference type="Pfam" id="PF04170">
    <property type="entry name" value="NlpE"/>
    <property type="match status" value="1"/>
</dbReference>
<gene>
    <name evidence="1" type="ORF">SAMN05421741_103173</name>
</gene>
<dbReference type="PROSITE" id="PS51257">
    <property type="entry name" value="PROKAR_LIPOPROTEIN"/>
    <property type="match status" value="1"/>
</dbReference>
<proteinExistence type="predicted"/>
<name>A0A1I4XXM7_9FLAO</name>
<protein>
    <submittedName>
        <fullName evidence="1">NlpE N-terminal domain-containing protein</fullName>
    </submittedName>
</protein>
<organism evidence="1 2">
    <name type="scientific">Paenimyroides ummariense</name>
    <dbReference type="NCBI Taxonomy" id="913024"/>
    <lineage>
        <taxon>Bacteria</taxon>
        <taxon>Pseudomonadati</taxon>
        <taxon>Bacteroidota</taxon>
        <taxon>Flavobacteriia</taxon>
        <taxon>Flavobacteriales</taxon>
        <taxon>Flavobacteriaceae</taxon>
        <taxon>Paenimyroides</taxon>
    </lineage>
</organism>
<dbReference type="Gene3D" id="2.40.128.640">
    <property type="match status" value="1"/>
</dbReference>
<dbReference type="AlphaFoldDB" id="A0A1I4XXM7"/>
<dbReference type="Proteomes" id="UP000199036">
    <property type="component" value="Unassembled WGS sequence"/>
</dbReference>
<sequence>MKWGIKTLQVLIITLFFTACKKDNKAVVVIEQPLLDTIFCNTFEGIIPCPDCPGIESSIRIYKDSTISRTVYYQDKNELPTTKVGTWKLNDSVFTATFDREKLFFRIKDYDKILRVGSDLKEVTGEFANDYILHKKTKFKHQSIEGTYTVGDTINLYNKLKIKHLKNEKYNLEFTLFNKLDSLTNCKTNLNANLDKGNQLNAALNNDGNLRIIFTKKEAHVLFENISKDSVKFKCNDSLRFVPFQGSYKKIKSTL</sequence>
<dbReference type="EMBL" id="FOVI01000003">
    <property type="protein sequence ID" value="SFN29989.1"/>
    <property type="molecule type" value="Genomic_DNA"/>
</dbReference>
<evidence type="ECO:0000313" key="1">
    <source>
        <dbReference type="EMBL" id="SFN29989.1"/>
    </source>
</evidence>
<reference evidence="2" key="1">
    <citation type="submission" date="2016-10" db="EMBL/GenBank/DDBJ databases">
        <authorList>
            <person name="Varghese N."/>
            <person name="Submissions S."/>
        </authorList>
    </citation>
    <scope>NUCLEOTIDE SEQUENCE [LARGE SCALE GENOMIC DNA]</scope>
    <source>
        <strain evidence="2">DS-12</strain>
    </source>
</reference>
<dbReference type="OrthoDB" id="5348860at2"/>